<feature type="domain" description="ABC transmembrane type-1" evidence="9">
    <location>
        <begin position="82"/>
        <end position="288"/>
    </location>
</feature>
<evidence type="ECO:0000256" key="1">
    <source>
        <dbReference type="ARBA" id="ARBA00004651"/>
    </source>
</evidence>
<keyword evidence="4" id="KW-1003">Cell membrane</keyword>
<dbReference type="EMBL" id="BDCO01000002">
    <property type="protein sequence ID" value="GAT33107.1"/>
    <property type="molecule type" value="Genomic_DNA"/>
</dbReference>
<dbReference type="AlphaFoldDB" id="A0A146G8A5"/>
<feature type="transmembrane region" description="Helical" evidence="8">
    <location>
        <begin position="23"/>
        <end position="50"/>
    </location>
</feature>
<dbReference type="FunCoup" id="A0A146G8A5">
    <property type="interactions" value="136"/>
</dbReference>
<protein>
    <submittedName>
        <fullName evidence="10">Spermidine/putrescine transport system permease protein</fullName>
    </submittedName>
</protein>
<evidence type="ECO:0000256" key="6">
    <source>
        <dbReference type="ARBA" id="ARBA00022989"/>
    </source>
</evidence>
<evidence type="ECO:0000256" key="3">
    <source>
        <dbReference type="ARBA" id="ARBA00022448"/>
    </source>
</evidence>
<evidence type="ECO:0000256" key="7">
    <source>
        <dbReference type="ARBA" id="ARBA00023136"/>
    </source>
</evidence>
<dbReference type="OrthoDB" id="9807047at2"/>
<dbReference type="PROSITE" id="PS50928">
    <property type="entry name" value="ABC_TM1"/>
    <property type="match status" value="1"/>
</dbReference>
<comment type="caution">
    <text evidence="10">The sequence shown here is derived from an EMBL/GenBank/DDBJ whole genome shotgun (WGS) entry which is preliminary data.</text>
</comment>
<reference evidence="11" key="1">
    <citation type="journal article" date="2017" name="Genome Announc.">
        <title>Draft Genome Sequence of Terrimicrobium sacchariphilum NM-5T, a Facultative Anaerobic Soil Bacterium of the Class Spartobacteria.</title>
        <authorList>
            <person name="Qiu Y.L."/>
            <person name="Tourlousse D.M."/>
            <person name="Matsuura N."/>
            <person name="Ohashi A."/>
            <person name="Sekiguchi Y."/>
        </authorList>
    </citation>
    <scope>NUCLEOTIDE SEQUENCE [LARGE SCALE GENOMIC DNA]</scope>
    <source>
        <strain evidence="11">NM-5</strain>
    </source>
</reference>
<evidence type="ECO:0000259" key="9">
    <source>
        <dbReference type="PROSITE" id="PS50928"/>
    </source>
</evidence>
<keyword evidence="11" id="KW-1185">Reference proteome</keyword>
<keyword evidence="3 8" id="KW-0813">Transport</keyword>
<evidence type="ECO:0000256" key="4">
    <source>
        <dbReference type="ARBA" id="ARBA00022475"/>
    </source>
</evidence>
<dbReference type="RefSeq" id="WP_075078879.1">
    <property type="nucleotide sequence ID" value="NZ_BDCO01000002.1"/>
</dbReference>
<evidence type="ECO:0000256" key="5">
    <source>
        <dbReference type="ARBA" id="ARBA00022692"/>
    </source>
</evidence>
<proteinExistence type="inferred from homology"/>
<dbReference type="InParanoid" id="A0A146G8A5"/>
<keyword evidence="6 8" id="KW-1133">Transmembrane helix</keyword>
<dbReference type="Gene3D" id="1.10.3720.10">
    <property type="entry name" value="MetI-like"/>
    <property type="match status" value="1"/>
</dbReference>
<evidence type="ECO:0000313" key="10">
    <source>
        <dbReference type="EMBL" id="GAT33107.1"/>
    </source>
</evidence>
<dbReference type="Pfam" id="PF00528">
    <property type="entry name" value="BPD_transp_1"/>
    <property type="match status" value="1"/>
</dbReference>
<sequence>MAGISAAATDNLGASAYKRRPSWVAWLVFAPLAAWLILFVIVPTLTLVALSFGEQRGLGTIEFTFTLENYQRAFNWTWLKVFWTSIWYALLTTGICMVIGYPVAYYIGRSPENMRNMLLTLVMIPFWTSFLIRTYAWITILSKEGLINSFLVAAKIVPEPITILYTPFAAVLGLVYNYLPFMILPIYTSVERLDNAMIEAAYDLGARPVRAFSQIIIPLTSPGIVAGALLVFVPSIAMFAITNLMGGGDPPTIGEVIYKQFTSGRAQPFGAALGTLLLLIFIFTLWIGRRRSEE</sequence>
<dbReference type="SUPFAM" id="SSF161098">
    <property type="entry name" value="MetI-like"/>
    <property type="match status" value="1"/>
</dbReference>
<dbReference type="PANTHER" id="PTHR42929">
    <property type="entry name" value="INNER MEMBRANE ABC TRANSPORTER PERMEASE PROTEIN YDCU-RELATED-RELATED"/>
    <property type="match status" value="1"/>
</dbReference>
<evidence type="ECO:0000313" key="11">
    <source>
        <dbReference type="Proteomes" id="UP000076023"/>
    </source>
</evidence>
<feature type="transmembrane region" description="Helical" evidence="8">
    <location>
        <begin position="269"/>
        <end position="288"/>
    </location>
</feature>
<dbReference type="CDD" id="cd06261">
    <property type="entry name" value="TM_PBP2"/>
    <property type="match status" value="1"/>
</dbReference>
<evidence type="ECO:0000256" key="2">
    <source>
        <dbReference type="ARBA" id="ARBA00007069"/>
    </source>
</evidence>
<dbReference type="STRING" id="690879.TSACC_21516"/>
<organism evidence="10 11">
    <name type="scientific">Terrimicrobium sacchariphilum</name>
    <dbReference type="NCBI Taxonomy" id="690879"/>
    <lineage>
        <taxon>Bacteria</taxon>
        <taxon>Pseudomonadati</taxon>
        <taxon>Verrucomicrobiota</taxon>
        <taxon>Terrimicrobiia</taxon>
        <taxon>Terrimicrobiales</taxon>
        <taxon>Terrimicrobiaceae</taxon>
        <taxon>Terrimicrobium</taxon>
    </lineage>
</organism>
<dbReference type="GO" id="GO:0055085">
    <property type="term" value="P:transmembrane transport"/>
    <property type="evidence" value="ECO:0007669"/>
    <property type="project" value="InterPro"/>
</dbReference>
<dbReference type="InterPro" id="IPR000515">
    <property type="entry name" value="MetI-like"/>
</dbReference>
<keyword evidence="7 8" id="KW-0472">Membrane</keyword>
<gene>
    <name evidence="10" type="ORF">TSACC_21516</name>
</gene>
<comment type="subcellular location">
    <subcellularLocation>
        <location evidence="1 8">Cell membrane</location>
        <topology evidence="1 8">Multi-pass membrane protein</topology>
    </subcellularLocation>
</comment>
<feature type="transmembrane region" description="Helical" evidence="8">
    <location>
        <begin position="215"/>
        <end position="241"/>
    </location>
</feature>
<dbReference type="Proteomes" id="UP000076023">
    <property type="component" value="Unassembled WGS sequence"/>
</dbReference>
<dbReference type="PANTHER" id="PTHR42929:SF1">
    <property type="entry name" value="INNER MEMBRANE ABC TRANSPORTER PERMEASE PROTEIN YDCU-RELATED"/>
    <property type="match status" value="1"/>
</dbReference>
<feature type="transmembrane region" description="Helical" evidence="8">
    <location>
        <begin position="118"/>
        <end position="140"/>
    </location>
</feature>
<keyword evidence="5 8" id="KW-0812">Transmembrane</keyword>
<feature type="transmembrane region" description="Helical" evidence="8">
    <location>
        <begin position="160"/>
        <end position="179"/>
    </location>
</feature>
<accession>A0A146G8A5</accession>
<comment type="similarity">
    <text evidence="2">Belongs to the binding-protein-dependent transport system permease family. CysTW subfamily.</text>
</comment>
<dbReference type="GO" id="GO:0005886">
    <property type="term" value="C:plasma membrane"/>
    <property type="evidence" value="ECO:0007669"/>
    <property type="project" value="UniProtKB-SubCell"/>
</dbReference>
<feature type="transmembrane region" description="Helical" evidence="8">
    <location>
        <begin position="86"/>
        <end position="106"/>
    </location>
</feature>
<evidence type="ECO:0000256" key="8">
    <source>
        <dbReference type="RuleBase" id="RU363032"/>
    </source>
</evidence>
<dbReference type="InterPro" id="IPR035906">
    <property type="entry name" value="MetI-like_sf"/>
</dbReference>
<name>A0A146G8A5_TERSA</name>